<dbReference type="EMBL" id="RXOL01000005">
    <property type="protein sequence ID" value="RVQ66037.1"/>
    <property type="molecule type" value="Genomic_DNA"/>
</dbReference>
<keyword evidence="2" id="KW-1185">Reference proteome</keyword>
<dbReference type="OrthoDB" id="7277848at2"/>
<sequence length="127" mass="14101">MPESMPNELVCKTRVRLTRSGRAIRLVHDNGCTITSDPDPTLLGLLVKGRRWWAELARGELDVARLARRENVNPSYLTRVARLALVSPGVIEAILAGKTRADLDGNRFLALVGRTSDWAEQQRSLIA</sequence>
<gene>
    <name evidence="1" type="ORF">EKN06_11895</name>
</gene>
<comment type="caution">
    <text evidence="1">The sequence shown here is derived from an EMBL/GenBank/DDBJ whole genome shotgun (WGS) entry which is preliminary data.</text>
</comment>
<dbReference type="PROSITE" id="PS00732">
    <property type="entry name" value="RIBOSOMAL_S16"/>
    <property type="match status" value="1"/>
</dbReference>
<organism evidence="1 2">
    <name type="scientific">Croceicoccus ponticola</name>
    <dbReference type="NCBI Taxonomy" id="2217664"/>
    <lineage>
        <taxon>Bacteria</taxon>
        <taxon>Pseudomonadati</taxon>
        <taxon>Pseudomonadota</taxon>
        <taxon>Alphaproteobacteria</taxon>
        <taxon>Sphingomonadales</taxon>
        <taxon>Erythrobacteraceae</taxon>
        <taxon>Croceicoccus</taxon>
    </lineage>
</organism>
<dbReference type="InterPro" id="IPR020592">
    <property type="entry name" value="Ribosomal_bS16_CS"/>
</dbReference>
<proteinExistence type="predicted"/>
<dbReference type="SUPFAM" id="SSF109709">
    <property type="entry name" value="KorB DNA-binding domain-like"/>
    <property type="match status" value="1"/>
</dbReference>
<accession>A0A437GVW3</accession>
<dbReference type="RefSeq" id="WP_127613139.1">
    <property type="nucleotide sequence ID" value="NZ_RXOL01000005.1"/>
</dbReference>
<dbReference type="Proteomes" id="UP000283003">
    <property type="component" value="Unassembled WGS sequence"/>
</dbReference>
<dbReference type="GO" id="GO:0005840">
    <property type="term" value="C:ribosome"/>
    <property type="evidence" value="ECO:0007669"/>
    <property type="project" value="InterPro"/>
</dbReference>
<protein>
    <submittedName>
        <fullName evidence="1">Uncharacterized protein</fullName>
    </submittedName>
</protein>
<dbReference type="GO" id="GO:0003735">
    <property type="term" value="F:structural constituent of ribosome"/>
    <property type="evidence" value="ECO:0007669"/>
    <property type="project" value="InterPro"/>
</dbReference>
<name>A0A437GVW3_9SPHN</name>
<evidence type="ECO:0000313" key="2">
    <source>
        <dbReference type="Proteomes" id="UP000283003"/>
    </source>
</evidence>
<dbReference type="AlphaFoldDB" id="A0A437GVW3"/>
<dbReference type="GO" id="GO:0006412">
    <property type="term" value="P:translation"/>
    <property type="evidence" value="ECO:0007669"/>
    <property type="project" value="InterPro"/>
</dbReference>
<evidence type="ECO:0000313" key="1">
    <source>
        <dbReference type="EMBL" id="RVQ66037.1"/>
    </source>
</evidence>
<reference evidence="1 2" key="1">
    <citation type="submission" date="2018-12" db="EMBL/GenBank/DDBJ databases">
        <title>Croceicoccus ponticola sp. nov., a lipolytic bacterium isolated from seawater.</title>
        <authorList>
            <person name="Yoon J.-H."/>
        </authorList>
    </citation>
    <scope>NUCLEOTIDE SEQUENCE [LARGE SCALE GENOMIC DNA]</scope>
    <source>
        <strain evidence="1 2">GM-16</strain>
    </source>
</reference>